<dbReference type="InterPro" id="IPR021493">
    <property type="entry name" value="DUF3147"/>
</dbReference>
<reference evidence="2" key="1">
    <citation type="submission" date="2021-05" db="EMBL/GenBank/DDBJ databases">
        <title>Novel Bacillus species.</title>
        <authorList>
            <person name="Liu G."/>
        </authorList>
    </citation>
    <scope>NUCLEOTIDE SEQUENCE</scope>
    <source>
        <strain evidence="2 4">FJAT-50051</strain>
    </source>
</reference>
<feature type="transmembrane region" description="Helical" evidence="1">
    <location>
        <begin position="5"/>
        <end position="24"/>
    </location>
</feature>
<gene>
    <name evidence="3" type="ORF">KHB02_002380</name>
    <name evidence="2" type="ORF">KHB02_30010</name>
</gene>
<protein>
    <submittedName>
        <fullName evidence="2">DUF3147 family protein</fullName>
    </submittedName>
</protein>
<keyword evidence="1" id="KW-0812">Transmembrane</keyword>
<dbReference type="EMBL" id="JAGYPE010000006">
    <property type="protein sequence ID" value="MBS4185625.1"/>
    <property type="molecule type" value="Genomic_DNA"/>
</dbReference>
<proteinExistence type="predicted"/>
<comment type="caution">
    <text evidence="2">The sequence shown here is derived from an EMBL/GenBank/DDBJ whole genome shotgun (WGS) entry which is preliminary data.</text>
</comment>
<dbReference type="EMBL" id="JAGYPE020000002">
    <property type="protein sequence ID" value="MCH6264377.1"/>
    <property type="molecule type" value="Genomic_DNA"/>
</dbReference>
<evidence type="ECO:0000313" key="3">
    <source>
        <dbReference type="EMBL" id="MCH6264377.1"/>
    </source>
</evidence>
<keyword evidence="1" id="KW-0472">Membrane</keyword>
<dbReference type="RefSeq" id="WP_213145467.1">
    <property type="nucleotide sequence ID" value="NZ_JAGYPE020000002.1"/>
</dbReference>
<evidence type="ECO:0000256" key="1">
    <source>
        <dbReference type="SAM" id="Phobius"/>
    </source>
</evidence>
<name>A0A942T3F1_9BACI</name>
<dbReference type="Pfam" id="PF11345">
    <property type="entry name" value="DUF3147"/>
    <property type="match status" value="1"/>
</dbReference>
<keyword evidence="4" id="KW-1185">Reference proteome</keyword>
<organism evidence="2">
    <name type="scientific">Neobacillus citreus</name>
    <dbReference type="NCBI Taxonomy" id="2833578"/>
    <lineage>
        <taxon>Bacteria</taxon>
        <taxon>Bacillati</taxon>
        <taxon>Bacillota</taxon>
        <taxon>Bacilli</taxon>
        <taxon>Bacillales</taxon>
        <taxon>Bacillaceae</taxon>
        <taxon>Neobacillus</taxon>
    </lineage>
</organism>
<accession>A0A942T3F1</accession>
<evidence type="ECO:0000313" key="4">
    <source>
        <dbReference type="Proteomes" id="UP000677265"/>
    </source>
</evidence>
<dbReference type="Proteomes" id="UP000677265">
    <property type="component" value="Unassembled WGS sequence"/>
</dbReference>
<feature type="transmembrane region" description="Helical" evidence="1">
    <location>
        <begin position="30"/>
        <end position="49"/>
    </location>
</feature>
<sequence length="134" mass="14564">MTKDLLLRFLLGGAAVMASYLIIVVSPWEILGGIFAAFPAVMITAVLMAGVTSGTKNAAKIAGGSVYGMIGGIICAATVWLFLKLTHNWPLSMLLGLLFWLISSVMVSTLREKLNIKPFSRKMVLAEARFRHHK</sequence>
<feature type="transmembrane region" description="Helical" evidence="1">
    <location>
        <begin position="89"/>
        <end position="110"/>
    </location>
</feature>
<feature type="transmembrane region" description="Helical" evidence="1">
    <location>
        <begin position="61"/>
        <end position="83"/>
    </location>
</feature>
<evidence type="ECO:0000313" key="2">
    <source>
        <dbReference type="EMBL" id="MBS4185625.1"/>
    </source>
</evidence>
<keyword evidence="1" id="KW-1133">Transmembrane helix</keyword>
<dbReference type="AlphaFoldDB" id="A0A942T3F1"/>